<protein>
    <submittedName>
        <fullName evidence="1">IS66 family insertion sequence element accessory protein TnpB</fullName>
    </submittedName>
</protein>
<gene>
    <name evidence="1" type="primary">tnpB</name>
    <name evidence="1" type="ORF">ACFPTN_16645</name>
</gene>
<dbReference type="EMBL" id="JBHSOG010000068">
    <property type="protein sequence ID" value="MFC5771010.1"/>
    <property type="molecule type" value="Genomic_DNA"/>
</dbReference>
<dbReference type="Pfam" id="PF05717">
    <property type="entry name" value="TnpB_IS66"/>
    <property type="match status" value="1"/>
</dbReference>
<accession>A0ABW1AV19</accession>
<name>A0ABW1AV19_9RHOO</name>
<evidence type="ECO:0000313" key="2">
    <source>
        <dbReference type="Proteomes" id="UP001595974"/>
    </source>
</evidence>
<dbReference type="InterPro" id="IPR008878">
    <property type="entry name" value="Transposase_IS66_Orf2"/>
</dbReference>
<reference evidence="2" key="1">
    <citation type="journal article" date="2019" name="Int. J. Syst. Evol. Microbiol.">
        <title>The Global Catalogue of Microorganisms (GCM) 10K type strain sequencing project: providing services to taxonomists for standard genome sequencing and annotation.</title>
        <authorList>
            <consortium name="The Broad Institute Genomics Platform"/>
            <consortium name="The Broad Institute Genome Sequencing Center for Infectious Disease"/>
            <person name="Wu L."/>
            <person name="Ma J."/>
        </authorList>
    </citation>
    <scope>NUCLEOTIDE SEQUENCE [LARGE SCALE GENOMIC DNA]</scope>
    <source>
        <strain evidence="2">SHR3</strain>
    </source>
</reference>
<dbReference type="NCBIfam" id="NF033819">
    <property type="entry name" value="IS66_TnpB"/>
    <property type="match status" value="1"/>
</dbReference>
<proteinExistence type="predicted"/>
<dbReference type="RefSeq" id="WP_043743036.1">
    <property type="nucleotide sequence ID" value="NZ_JBHSOG010000068.1"/>
</dbReference>
<sequence>MILSSAIRAHVYSEAVDMRKSIDGLAQIVSRCMGMNPLSGQVFVFIGRRRDKAKLLVWDRHGFWVLYKRLERGRFTDPARLSAEGLAMSELLAWLDGIDLSRTRRLAPVAASVVG</sequence>
<comment type="caution">
    <text evidence="1">The sequence shown here is derived from an EMBL/GenBank/DDBJ whole genome shotgun (WGS) entry which is preliminary data.</text>
</comment>
<organism evidence="1 2">
    <name type="scientific">Thauera sinica</name>
    <dbReference type="NCBI Taxonomy" id="2665146"/>
    <lineage>
        <taxon>Bacteria</taxon>
        <taxon>Pseudomonadati</taxon>
        <taxon>Pseudomonadota</taxon>
        <taxon>Betaproteobacteria</taxon>
        <taxon>Rhodocyclales</taxon>
        <taxon>Zoogloeaceae</taxon>
        <taxon>Thauera</taxon>
    </lineage>
</organism>
<dbReference type="PANTHER" id="PTHR36455">
    <property type="match status" value="1"/>
</dbReference>
<evidence type="ECO:0000313" key="1">
    <source>
        <dbReference type="EMBL" id="MFC5771010.1"/>
    </source>
</evidence>
<dbReference type="Proteomes" id="UP001595974">
    <property type="component" value="Unassembled WGS sequence"/>
</dbReference>
<dbReference type="PANTHER" id="PTHR36455:SF1">
    <property type="entry name" value="BLR8292 PROTEIN"/>
    <property type="match status" value="1"/>
</dbReference>
<keyword evidence="2" id="KW-1185">Reference proteome</keyword>